<dbReference type="SFLD" id="SFLDS00003">
    <property type="entry name" value="Haloacid_Dehalogenase"/>
    <property type="match status" value="1"/>
</dbReference>
<evidence type="ECO:0000313" key="2">
    <source>
        <dbReference type="Proteomes" id="UP000536711"/>
    </source>
</evidence>
<name>A0A8H4K418_9HYPO</name>
<dbReference type="PANTHER" id="PTHR10000">
    <property type="entry name" value="PHOSPHOSERINE PHOSPHATASE"/>
    <property type="match status" value="1"/>
</dbReference>
<dbReference type="NCBIfam" id="TIGR01484">
    <property type="entry name" value="HAD-SF-IIB"/>
    <property type="match status" value="1"/>
</dbReference>
<evidence type="ECO:0000313" key="1">
    <source>
        <dbReference type="EMBL" id="KAF4442986.1"/>
    </source>
</evidence>
<dbReference type="AlphaFoldDB" id="A0A8H4K418"/>
<dbReference type="Gene3D" id="3.30.1240.20">
    <property type="match status" value="1"/>
</dbReference>
<dbReference type="SFLD" id="SFLDG01143">
    <property type="entry name" value="C2.B.3:_Phosphomannomutase_Lik"/>
    <property type="match status" value="1"/>
</dbReference>
<dbReference type="GO" id="GO:0009298">
    <property type="term" value="P:GDP-mannose biosynthetic process"/>
    <property type="evidence" value="ECO:0007669"/>
    <property type="project" value="UniProtKB-UniPathway"/>
</dbReference>
<dbReference type="Pfam" id="PF08282">
    <property type="entry name" value="Hydrolase_3"/>
    <property type="match status" value="1"/>
</dbReference>
<comment type="caution">
    <text evidence="1">The sequence shown here is derived from an EMBL/GenBank/DDBJ whole genome shotgun (WGS) entry which is preliminary data.</text>
</comment>
<dbReference type="InterPro" id="IPR043169">
    <property type="entry name" value="PMM_cap"/>
</dbReference>
<reference evidence="1 2" key="1">
    <citation type="submission" date="2020-01" db="EMBL/GenBank/DDBJ databases">
        <title>Identification and distribution of gene clusters putatively required for synthesis of sphingolipid metabolism inhibitors in phylogenetically diverse species of the filamentous fungus Fusarium.</title>
        <authorList>
            <person name="Kim H.-S."/>
            <person name="Busman M."/>
            <person name="Brown D.W."/>
            <person name="Divon H."/>
            <person name="Uhlig S."/>
            <person name="Proctor R.H."/>
        </authorList>
    </citation>
    <scope>NUCLEOTIDE SEQUENCE [LARGE SCALE GENOMIC DNA]</scope>
    <source>
        <strain evidence="1 2">NRRL 13308</strain>
    </source>
</reference>
<accession>A0A8H4K418</accession>
<protein>
    <submittedName>
        <fullName evidence="1">Eukaryotic phosphomannomutase</fullName>
    </submittedName>
</protein>
<dbReference type="GO" id="GO:0016791">
    <property type="term" value="F:phosphatase activity"/>
    <property type="evidence" value="ECO:0007669"/>
    <property type="project" value="TreeGrafter"/>
</dbReference>
<proteinExistence type="predicted"/>
<dbReference type="EMBL" id="JAADJF010000035">
    <property type="protein sequence ID" value="KAF4442986.1"/>
    <property type="molecule type" value="Genomic_DNA"/>
</dbReference>
<dbReference type="InterPro" id="IPR023214">
    <property type="entry name" value="HAD_sf"/>
</dbReference>
<dbReference type="InterPro" id="IPR036412">
    <property type="entry name" value="HAD-like_sf"/>
</dbReference>
<keyword evidence="2" id="KW-1185">Reference proteome</keyword>
<gene>
    <name evidence="1" type="ORF">FACUT_1537</name>
</gene>
<dbReference type="PANTHER" id="PTHR10000:SF8">
    <property type="entry name" value="HAD SUPERFAMILY HYDROLASE-LIKE, TYPE 3"/>
    <property type="match status" value="1"/>
</dbReference>
<organism evidence="1 2">
    <name type="scientific">Fusarium acutatum</name>
    <dbReference type="NCBI Taxonomy" id="78861"/>
    <lineage>
        <taxon>Eukaryota</taxon>
        <taxon>Fungi</taxon>
        <taxon>Dikarya</taxon>
        <taxon>Ascomycota</taxon>
        <taxon>Pezizomycotina</taxon>
        <taxon>Sordariomycetes</taxon>
        <taxon>Hypocreomycetidae</taxon>
        <taxon>Hypocreales</taxon>
        <taxon>Nectriaceae</taxon>
        <taxon>Fusarium</taxon>
        <taxon>Fusarium fujikuroi species complex</taxon>
    </lineage>
</organism>
<sequence>MFGSHIVLLPNHPQLLLFSLRLTFHIIALALTTSTAMFILRVERNWSLIARQMQRLLKQMKDMAERQNANFNDILEGLGINMDFIFDLGILAPLSETTEGELRWPKEWVEPKGTFDANLDMLKSWVIDCYSRQEDKDEADAPCLVKGQGFSQHRVNSYQYNTTPHPPTQLQITNKMIKLVAFDLDGTLAESKQAILDSMGEALADLLTVAHVAVISGGDWPQFQKQVASRLPARADLSKLWLMPTTGTKLYTHKGDKWKVEYAELFSEEQRKNIIEAFNAALDATGFQPEQTWGERIEDRGSQITFSALGQQAPPSAKEVWDPDFEKRKIIQADLYKRLPDLSINMGGATSIDITQKGVDKGYGLKKLSAASGIPLEQIMFIGDAIFPGGNDYPAKELGLHTVRVKNPDGTLAAIAGIVACLSETGPLH</sequence>
<dbReference type="InterPro" id="IPR006379">
    <property type="entry name" value="HAD-SF_hydro_IIB"/>
</dbReference>
<dbReference type="Proteomes" id="UP000536711">
    <property type="component" value="Unassembled WGS sequence"/>
</dbReference>
<dbReference type="OrthoDB" id="3342868at2759"/>
<dbReference type="SFLD" id="SFLDG01140">
    <property type="entry name" value="C2.B:_Phosphomannomutase_and_P"/>
    <property type="match status" value="1"/>
</dbReference>
<dbReference type="UniPathway" id="UPA00126">
    <property type="reaction ID" value="UER00424"/>
</dbReference>
<dbReference type="SUPFAM" id="SSF56784">
    <property type="entry name" value="HAD-like"/>
    <property type="match status" value="1"/>
</dbReference>
<dbReference type="GO" id="GO:0000287">
    <property type="term" value="F:magnesium ion binding"/>
    <property type="evidence" value="ECO:0007669"/>
    <property type="project" value="TreeGrafter"/>
</dbReference>
<dbReference type="Gene3D" id="3.40.50.1000">
    <property type="entry name" value="HAD superfamily/HAD-like"/>
    <property type="match status" value="1"/>
</dbReference>
<dbReference type="GO" id="GO:0005829">
    <property type="term" value="C:cytosol"/>
    <property type="evidence" value="ECO:0007669"/>
    <property type="project" value="TreeGrafter"/>
</dbReference>